<dbReference type="Proteomes" id="UP000714405">
    <property type="component" value="Unassembled WGS sequence"/>
</dbReference>
<dbReference type="EMBL" id="JACDUN010000001">
    <property type="protein sequence ID" value="MBA2859104.1"/>
    <property type="molecule type" value="Genomic_DNA"/>
</dbReference>
<accession>A0A2L1CBX5</accession>
<dbReference type="Proteomes" id="UP000742560">
    <property type="component" value="Unassembled WGS sequence"/>
</dbReference>
<reference evidence="2" key="2">
    <citation type="submission" date="2018-02" db="EMBL/GenBank/DDBJ databases">
        <title>Complete genome sequence of the Methanococcus maripaludis type strain JJ (DSM 2067), a model for selenoprotein synthesis in Archaea.</title>
        <authorList>
            <person name="Poehlein A."/>
            <person name="Heym D."/>
            <person name="Quitzke V."/>
            <person name="Fersch J."/>
            <person name="Daniel R."/>
            <person name="Rother M."/>
        </authorList>
    </citation>
    <scope>NUCLEOTIDE SEQUENCE [LARGE SCALE GENOMIC DNA]</scope>
    <source>
        <strain evidence="2">DSM 2067</strain>
    </source>
</reference>
<evidence type="ECO:0000313" key="2">
    <source>
        <dbReference type="EMBL" id="AVB76396.1"/>
    </source>
</evidence>
<dbReference type="InterPro" id="IPR017900">
    <property type="entry name" value="4Fe4S_Fe_S_CS"/>
</dbReference>
<dbReference type="EMBL" id="JACHED010000004">
    <property type="protein sequence ID" value="MBB6497667.1"/>
    <property type="molecule type" value="Genomic_DNA"/>
</dbReference>
<gene>
    <name evidence="8" type="ORF">H0S71_09060</name>
    <name evidence="9" type="ORF">HNP85_001533</name>
    <name evidence="4" type="ORF">HNP86_002107</name>
    <name evidence="3" type="ORF">HNP88_000072</name>
    <name evidence="5" type="ORF">HNP93_001805</name>
    <name evidence="7" type="ORF">HNP96_001715</name>
    <name evidence="6" type="ORF">HNP97_001803</name>
    <name evidence="10" type="ORF">J2745_000645</name>
    <name evidence="2" type="ORF">MMJJ_09960</name>
</gene>
<dbReference type="InterPro" id="IPR017896">
    <property type="entry name" value="4Fe4S_Fe-S-bd"/>
</dbReference>
<dbReference type="PROSITE" id="PS00198">
    <property type="entry name" value="4FE4S_FER_1"/>
    <property type="match status" value="2"/>
</dbReference>
<dbReference type="Proteomes" id="UP000239462">
    <property type="component" value="Chromosome"/>
</dbReference>
<feature type="domain" description="4Fe-4S ferredoxin-type" evidence="1">
    <location>
        <begin position="31"/>
        <end position="60"/>
    </location>
</feature>
<evidence type="ECO:0000313" key="10">
    <source>
        <dbReference type="EMBL" id="MBP2219168.1"/>
    </source>
</evidence>
<evidence type="ECO:0000313" key="14">
    <source>
        <dbReference type="Proteomes" id="UP000571854"/>
    </source>
</evidence>
<dbReference type="EMBL" id="JAGINF010000002">
    <property type="protein sequence ID" value="MBP2219168.1"/>
    <property type="molecule type" value="Genomic_DNA"/>
</dbReference>
<sequence length="65" mass="6824">MVYKVNEDECIACGACVPVCPVQAISENADGKAVIDCAKCNDCGDCSDVCPVECIKQEKTCGCCQ</sequence>
<evidence type="ECO:0000313" key="4">
    <source>
        <dbReference type="EMBL" id="MBA2851944.1"/>
    </source>
</evidence>
<dbReference type="AlphaFoldDB" id="A0A2L1CBX5"/>
<evidence type="ECO:0000313" key="5">
    <source>
        <dbReference type="EMBL" id="MBA2859104.1"/>
    </source>
</evidence>
<dbReference type="GeneID" id="37874602"/>
<name>A0A2L1CBX5_METMI</name>
<dbReference type="Proteomes" id="UP000722095">
    <property type="component" value="Unassembled WGS sequence"/>
</dbReference>
<dbReference type="EMBL" id="JACCQJ010000004">
    <property type="protein sequence ID" value="MBG0770027.1"/>
    <property type="molecule type" value="Genomic_DNA"/>
</dbReference>
<reference evidence="8" key="4">
    <citation type="submission" date="2020-07" db="EMBL/GenBank/DDBJ databases">
        <title>Severe corrosion of carbon steel in oil field produced water can be linked to methanogenic archaea containing a special type of NiFe hydrogenase.</title>
        <authorList>
            <person name="Lahme S."/>
            <person name="Mand J."/>
            <person name="Longwell J."/>
            <person name="Smith R."/>
            <person name="Enning D."/>
        </authorList>
    </citation>
    <scope>NUCLEOTIDE SEQUENCE</scope>
    <source>
        <strain evidence="8">MIC098Bin5</strain>
    </source>
</reference>
<dbReference type="Gene3D" id="3.30.70.20">
    <property type="match status" value="1"/>
</dbReference>
<dbReference type="KEGG" id="mmad:MMJJ_09960"/>
<dbReference type="RefSeq" id="WP_011170042.1">
    <property type="nucleotide sequence ID" value="NZ_BAAABJ010000001.1"/>
</dbReference>
<evidence type="ECO:0000313" key="13">
    <source>
        <dbReference type="Proteomes" id="UP000564425"/>
    </source>
</evidence>
<evidence type="ECO:0000313" key="15">
    <source>
        <dbReference type="Proteomes" id="UP000584706"/>
    </source>
</evidence>
<dbReference type="Pfam" id="PF00037">
    <property type="entry name" value="Fer4"/>
    <property type="match status" value="1"/>
</dbReference>
<evidence type="ECO:0000313" key="12">
    <source>
        <dbReference type="Proteomes" id="UP000558015"/>
    </source>
</evidence>
<dbReference type="EMBL" id="JAFBBC010000002">
    <property type="protein sequence ID" value="MBM7409838.1"/>
    <property type="molecule type" value="Genomic_DNA"/>
</dbReference>
<dbReference type="SUPFAM" id="SSF54862">
    <property type="entry name" value="4Fe-4S ferredoxins"/>
    <property type="match status" value="1"/>
</dbReference>
<dbReference type="EMBL" id="JACDUH010000004">
    <property type="protein sequence ID" value="MBA2851944.1"/>
    <property type="molecule type" value="Genomic_DNA"/>
</dbReference>
<protein>
    <submittedName>
        <fullName evidence="8">4Fe-4S binding protein</fullName>
    </submittedName>
    <submittedName>
        <fullName evidence="3">Fe-S-cluster-containing hydrogenase component 2</fullName>
    </submittedName>
    <submittedName>
        <fullName evidence="2">Ferredoxin</fullName>
    </submittedName>
</protein>
<evidence type="ECO:0000313" key="8">
    <source>
        <dbReference type="EMBL" id="MBG0770027.1"/>
    </source>
</evidence>
<evidence type="ECO:0000313" key="3">
    <source>
        <dbReference type="EMBL" id="MBA2845888.1"/>
    </source>
</evidence>
<dbReference type="EMBL" id="CP026606">
    <property type="protein sequence ID" value="AVB76396.1"/>
    <property type="molecule type" value="Genomic_DNA"/>
</dbReference>
<dbReference type="Proteomes" id="UP000564425">
    <property type="component" value="Unassembled WGS sequence"/>
</dbReference>
<proteinExistence type="predicted"/>
<dbReference type="Proteomes" id="UP000571854">
    <property type="component" value="Unassembled WGS sequence"/>
</dbReference>
<organism evidence="2 11">
    <name type="scientific">Methanococcus maripaludis</name>
    <name type="common">Methanococcus deltae</name>
    <dbReference type="NCBI Taxonomy" id="39152"/>
    <lineage>
        <taxon>Archaea</taxon>
        <taxon>Methanobacteriati</taxon>
        <taxon>Methanobacteriota</taxon>
        <taxon>Methanomada group</taxon>
        <taxon>Methanococci</taxon>
        <taxon>Methanococcales</taxon>
        <taxon>Methanococcaceae</taxon>
        <taxon>Methanococcus</taxon>
    </lineage>
</organism>
<dbReference type="Proteomes" id="UP000558015">
    <property type="component" value="Unassembled WGS sequence"/>
</dbReference>
<dbReference type="Proteomes" id="UP000584706">
    <property type="component" value="Unassembled WGS sequence"/>
</dbReference>
<dbReference type="EMBL" id="JACHIQ010000003">
    <property type="protein sequence ID" value="MBB6068290.1"/>
    <property type="molecule type" value="Genomic_DNA"/>
</dbReference>
<feature type="domain" description="4Fe-4S ferredoxin-type" evidence="1">
    <location>
        <begin position="1"/>
        <end position="30"/>
    </location>
</feature>
<dbReference type="EMBL" id="JACDUJ010000001">
    <property type="protein sequence ID" value="MBA2845888.1"/>
    <property type="molecule type" value="Genomic_DNA"/>
</dbReference>
<reference evidence="10" key="5">
    <citation type="submission" date="2021-03" db="EMBL/GenBank/DDBJ databases">
        <title>Genomic Encyclopedia of Type Strains, Phase IV (KMG-IV): sequencing the most valuable type-strain genomes for metagenomic binning, comparative biology and taxonomic classification.</title>
        <authorList>
            <person name="Goeker M."/>
        </authorList>
    </citation>
    <scope>NUCLEOTIDE SEQUENCE</scope>
    <source>
        <strain evidence="10">DSM 2771</strain>
    </source>
</reference>
<dbReference type="GO" id="GO:0016491">
    <property type="term" value="F:oxidoreductase activity"/>
    <property type="evidence" value="ECO:0007669"/>
    <property type="project" value="UniProtKB-ARBA"/>
</dbReference>
<dbReference type="PROSITE" id="PS51379">
    <property type="entry name" value="4FE4S_FER_2"/>
    <property type="match status" value="2"/>
</dbReference>
<evidence type="ECO:0000313" key="6">
    <source>
        <dbReference type="EMBL" id="MBB6068290.1"/>
    </source>
</evidence>
<evidence type="ECO:0000313" key="7">
    <source>
        <dbReference type="EMBL" id="MBB6497667.1"/>
    </source>
</evidence>
<dbReference type="Proteomes" id="UP000590564">
    <property type="component" value="Unassembled WGS sequence"/>
</dbReference>
<evidence type="ECO:0000313" key="11">
    <source>
        <dbReference type="Proteomes" id="UP000239462"/>
    </source>
</evidence>
<reference evidence="11" key="1">
    <citation type="journal article" date="2018" name="Genome Announc.">
        <title>Complete Genome Sequence of the Methanococcus maripaludis Type Strain JJ (DSM 2067), a Model for Selenoprotein Synthesis in Archaea.</title>
        <authorList>
            <person name="Poehlein A."/>
            <person name="Heym D."/>
            <person name="Quitzke V."/>
            <person name="Fersch J."/>
            <person name="Daniel R."/>
            <person name="Rother M."/>
        </authorList>
    </citation>
    <scope>NUCLEOTIDE SEQUENCE [LARGE SCALE GENOMIC DNA]</scope>
    <source>
        <strain evidence="11">DSM 2067</strain>
    </source>
</reference>
<evidence type="ECO:0000313" key="9">
    <source>
        <dbReference type="EMBL" id="MBM7409838.1"/>
    </source>
</evidence>
<evidence type="ECO:0000313" key="16">
    <source>
        <dbReference type="Proteomes" id="UP000590564"/>
    </source>
</evidence>
<evidence type="ECO:0000259" key="1">
    <source>
        <dbReference type="PROSITE" id="PS51379"/>
    </source>
</evidence>
<reference evidence="12 13" key="3">
    <citation type="submission" date="2020-07" db="EMBL/GenBank/DDBJ databases">
        <title>Genomic Encyclopedia of Type Strains, Phase IV (KMG-V): Genome sequencing to study the core and pangenomes of soil and plant-associated prokaryotes.</title>
        <authorList>
            <person name="Whitman W."/>
        </authorList>
    </citation>
    <scope>NUCLEOTIDE SEQUENCE [LARGE SCALE GENOMIC DNA]</scope>
    <source>
        <strain evidence="4 13">A1</strain>
        <strain evidence="3 14">A5</strain>
        <strain evidence="5 12">C12</strain>
        <strain evidence="7 16">D1</strain>
        <strain evidence="6 15">DSM 7078</strain>
        <strain evidence="9">RC</strain>
    </source>
</reference>